<keyword evidence="7 19" id="KW-0863">Zinc-finger</keyword>
<dbReference type="Pfam" id="PF02172">
    <property type="entry name" value="KIX"/>
    <property type="match status" value="1"/>
</dbReference>
<sequence>MAEQLAVEEPNAKKIKLSSSGTPANSSDFSYDFQNIADHLPDELLATTTAANDQESAVDKHLQNKIFDCNLSSAPSTAHNGASVANGPPVSNQMIIPESSIGTFPLHSAKPVRVSSNSVSAEQNSVSMVTNGPTSSVATVNTNSGSVLEELLLRVTSASSVNAAQSQSNTVSSMVQQQRPSNMLAQVSPPNVPSRFSSDSSISLPQNQPYNARMNASAGALMSQYSPGSQHRLQTTTQSNIRPSVNVSQLNTMMNNPSSAGIRVGNSNFSNLVGGTNSVGSVMHGPNTHVQNNSPMYGPQGGQNSSGMNPNQMGQGASNYQESHYIPHQMVTAINARGQHAVEFAANANQSGVHNVVSPYQGGFGGSQRHQFPHANVNNGDISSPMMNSSPVIADVSSSVATTSHQMLHSPSPAAVGPSSHMVNQATGGGNPGGQMTGTTNTAQDPEKRKLIQQQLVLLLHAHKCQQREKETPNGQRSQYNLSVSVQEHVLKQSLGVTYRIGNQVVGSPSPSPSYSSNLPPLEGASVPKEWHKQVTQDLRNHLVTKLVKAIFPSPDPAAILDQRIKDLIQYARKVEKEMFELANDREEYYHLLAEKIYKIQKELQEKKQKRLEQAHAKAQINSLPSNLHGSSSVSASLSHIDMTGPPNKTIPVDRVPATTSVNVTPLISTNTAAQGQTLVVSSSGSTGPTTVKFKTEDEPVKVISTASSNVCPASAFVKTEVKEEPTHSGEVVSAVGVEKIGFMKKDFSVDELRQALLPVWEKLERTEEAIPFRVPVDPDLLSIPDYFDIIKHPMDLSTIKDKLDKGLYTDPWQFCDDIWLMFDNAWLYNRKNSKVYKFCTKLSEVFVDEMDPVMRSLGYCCGRKLSFTPLALVCYGQPMCAIPRDAPYYCYETKSHFGIGVSSERYTYCKKCFEEFPGDVINMSEDPNSTSNLISKRQFQLLKNDQIEFETFVECVGCGRNWHQICALHLPQIYPGGFVCETCLRLKQMKRPENRFTAKRLPHSKLSFHIENRVNTYLKKKDVGAGEVIIRVLTSSDKEVEVKQHMRNKFCGSGEIPEKFPYRSKAIFAFEALDGIEICFFGLHVQEYGSNCPPPNSRRVYIAYLDSVHFFQPKQFRTAVYHEILLGYLEYVKLLGYTMAHIWACPPSEGDDYIFHCHPPEQKIPKPKRLQEWYKKMLDKGIVERIVVDYKDIFKHAQDDHLQSATELPYFEGDYWPNVLEDCIKELDAEEAERKREAEAMAAADAADEVDEEVDEVPNQGKKKSMKMQKKKTQKCKNTQYKKNKKLPIGTGNELSDKLYAMMEKHKEVFFVVRLHSTQTAAVLSPISDPDLPISCDLMDGRDSFLSTARDRHWEFSSLRRAKFSTLALCYELHTQGQDKFVYTCNNCKNTNAVWHCGTCDDFDLCQACFDKAKHEHKMEQIKSIISDEGSSAESGAPNPNARSESIQRCIQSLVHACQCRDANCRRLSCHKMKRVVQHTKMCKKRQTGTCPVCKQLIALCCYHARNCNEQNCMVPFCQNIRQKLAEQQAQLRKRAERDMQRRMSMMQHQSLPGTMNSGNSMYQNPHPSPITSPATPGTQVVPPAAVRAAMEVERIAASQSYCRPAGVQLRQMNNPASVGIPRQIGQSNQMPWDSGTNFMPLQPFHNSVNTATAMKAVGHRTQIHTDNHFASDGVMPPPSIPPVNIPQGIAQRPLYAQPRMQQLQAILQRLKTAKNEEESEAIYKELQKNTPVFSALINMKHNSSQQMQQGQFQTSPITQAANSVVPPSPRVAWNANNCGTSNFPVNSNMQQGQNSMSVQQRQSQYYPGGPMLRMPQPNQIQAPPYGGQQDMSLMRHLNANAPQYQSSQANMAAAAVASHGFQVAVQQNVLYGNQMAINPGMRQPVASQSTMSLQGNQNLLQQVRSPSPVGLVRSPMSSVMPPSPLAINNSMMHSQPSLLHHAPGVMETSQVPPPDPSIVDQGKFI</sequence>
<dbReference type="SMART" id="SM00551">
    <property type="entry name" value="ZnF_TAZ"/>
    <property type="match status" value="1"/>
</dbReference>
<dbReference type="PROSITE" id="PS51727">
    <property type="entry name" value="CBP_P300_HAT"/>
    <property type="match status" value="1"/>
</dbReference>
<keyword evidence="12" id="KW-0010">Activator</keyword>
<dbReference type="PROSITE" id="PS01357">
    <property type="entry name" value="ZF_ZZ_1"/>
    <property type="match status" value="1"/>
</dbReference>
<dbReference type="PANTHER" id="PTHR13808:SF1">
    <property type="entry name" value="HISTONE ACETYLTRANSFERASE"/>
    <property type="match status" value="1"/>
</dbReference>
<dbReference type="InterPro" id="IPR036529">
    <property type="entry name" value="KIX_dom_sf"/>
</dbReference>
<dbReference type="GO" id="GO:0004402">
    <property type="term" value="F:histone acetyltransferase activity"/>
    <property type="evidence" value="ECO:0007669"/>
    <property type="project" value="InterPro"/>
</dbReference>
<protein>
    <recommendedName>
        <fullName evidence="2">histone acetyltransferase</fullName>
        <ecNumber evidence="2">2.3.1.48</ecNumber>
    </recommendedName>
</protein>
<dbReference type="Gene3D" id="3.30.40.10">
    <property type="entry name" value="Zinc/RING finger domain, C3HC4 (zinc finger)"/>
    <property type="match status" value="1"/>
</dbReference>
<reference evidence="28" key="1">
    <citation type="submission" date="2016-06" db="UniProtKB">
        <authorList>
            <consortium name="WormBaseParasite"/>
        </authorList>
    </citation>
    <scope>IDENTIFICATION</scope>
</reference>
<accession>A0A183IGD9</accession>
<evidence type="ECO:0000256" key="16">
    <source>
        <dbReference type="ARBA" id="ARBA00048017"/>
    </source>
</evidence>
<feature type="zinc finger region" description="TAZ-type" evidence="18">
    <location>
        <begin position="1441"/>
        <end position="1522"/>
    </location>
</feature>
<dbReference type="SMART" id="SM00291">
    <property type="entry name" value="ZnF_ZZ"/>
    <property type="match status" value="1"/>
</dbReference>
<evidence type="ECO:0000259" key="22">
    <source>
        <dbReference type="PROSITE" id="PS50134"/>
    </source>
</evidence>
<dbReference type="PROSITE" id="PS00633">
    <property type="entry name" value="BROMODOMAIN_1"/>
    <property type="match status" value="1"/>
</dbReference>
<evidence type="ECO:0000313" key="26">
    <source>
        <dbReference type="EMBL" id="VDO98584.1"/>
    </source>
</evidence>
<comment type="subcellular location">
    <subcellularLocation>
        <location evidence="1">Nucleus</location>
    </subcellularLocation>
</comment>
<dbReference type="SUPFAM" id="SSF57850">
    <property type="entry name" value="RING/U-box"/>
    <property type="match status" value="1"/>
</dbReference>
<dbReference type="GO" id="GO:0005667">
    <property type="term" value="C:transcription regulator complex"/>
    <property type="evidence" value="ECO:0007669"/>
    <property type="project" value="TreeGrafter"/>
</dbReference>
<dbReference type="EMBL" id="UZAM01007352">
    <property type="protein sequence ID" value="VDO98584.1"/>
    <property type="molecule type" value="Genomic_DNA"/>
</dbReference>
<evidence type="ECO:0000256" key="1">
    <source>
        <dbReference type="ARBA" id="ARBA00004123"/>
    </source>
</evidence>
<dbReference type="InterPro" id="IPR038547">
    <property type="entry name" value="RING_CBP-p300_sf"/>
</dbReference>
<feature type="domain" description="CBP/p300-type HAT" evidence="25">
    <location>
        <begin position="996"/>
        <end position="1379"/>
    </location>
</feature>
<feature type="domain" description="KIX" evidence="24">
    <location>
        <begin position="526"/>
        <end position="605"/>
    </location>
</feature>
<dbReference type="InterPro" id="IPR000433">
    <property type="entry name" value="Znf_ZZ"/>
</dbReference>
<comment type="catalytic activity">
    <reaction evidence="16">
        <text>L-lysyl-[protein] + acetyl-CoA = N(6)-acetyl-L-lysyl-[protein] + CoA + H(+)</text>
        <dbReference type="Rhea" id="RHEA:45948"/>
        <dbReference type="Rhea" id="RHEA-COMP:9752"/>
        <dbReference type="Rhea" id="RHEA-COMP:10731"/>
        <dbReference type="ChEBI" id="CHEBI:15378"/>
        <dbReference type="ChEBI" id="CHEBI:29969"/>
        <dbReference type="ChEBI" id="CHEBI:57287"/>
        <dbReference type="ChEBI" id="CHEBI:57288"/>
        <dbReference type="ChEBI" id="CHEBI:61930"/>
        <dbReference type="EC" id="2.3.1.48"/>
    </reaction>
</comment>
<keyword evidence="3" id="KW-0488">Methylation</keyword>
<evidence type="ECO:0000256" key="8">
    <source>
        <dbReference type="ARBA" id="ARBA00022833"/>
    </source>
</evidence>
<keyword evidence="4" id="KW-0808">Transferase</keyword>
<evidence type="ECO:0000256" key="19">
    <source>
        <dbReference type="PROSITE-ProRule" id="PRU00228"/>
    </source>
</evidence>
<dbReference type="SUPFAM" id="SSF57933">
    <property type="entry name" value="TAZ domain"/>
    <property type="match status" value="1"/>
</dbReference>
<dbReference type="Gene3D" id="3.30.60.90">
    <property type="match status" value="1"/>
</dbReference>
<dbReference type="Gene3D" id="1.20.920.10">
    <property type="entry name" value="Bromodomain-like"/>
    <property type="match status" value="1"/>
</dbReference>
<dbReference type="SMART" id="SM01250">
    <property type="entry name" value="KAT11"/>
    <property type="match status" value="1"/>
</dbReference>
<dbReference type="Pfam" id="PF23570">
    <property type="entry name" value="PHD_P300"/>
    <property type="match status" value="1"/>
</dbReference>
<dbReference type="CDD" id="cd15557">
    <property type="entry name" value="PHD_CBP_p300"/>
    <property type="match status" value="1"/>
</dbReference>
<keyword evidence="27" id="KW-1185">Reference proteome</keyword>
<dbReference type="Gene3D" id="1.20.1020.10">
    <property type="entry name" value="TAZ domain"/>
    <property type="match status" value="2"/>
</dbReference>
<reference evidence="26 27" key="2">
    <citation type="submission" date="2018-11" db="EMBL/GenBank/DDBJ databases">
        <authorList>
            <consortium name="Pathogen Informatics"/>
        </authorList>
    </citation>
    <scope>NUCLEOTIDE SEQUENCE [LARGE SCALE GENOMIC DNA]</scope>
</reference>
<dbReference type="EC" id="2.3.1.48" evidence="2"/>
<dbReference type="InterPro" id="IPR010303">
    <property type="entry name" value="RING_CBP-p300"/>
</dbReference>
<evidence type="ECO:0000256" key="20">
    <source>
        <dbReference type="SAM" id="MobiDB-lite"/>
    </source>
</evidence>
<evidence type="ECO:0000259" key="23">
    <source>
        <dbReference type="PROSITE" id="PS50135"/>
    </source>
</evidence>
<dbReference type="GO" id="GO:0005634">
    <property type="term" value="C:nucleus"/>
    <property type="evidence" value="ECO:0007669"/>
    <property type="project" value="UniProtKB-SubCell"/>
</dbReference>
<dbReference type="Gene3D" id="1.10.246.20">
    <property type="entry name" value="Coactivator CBP, KIX domain"/>
    <property type="match status" value="1"/>
</dbReference>
<dbReference type="Pfam" id="PF06001">
    <property type="entry name" value="RING_CBP-p300"/>
    <property type="match status" value="1"/>
</dbReference>
<feature type="domain" description="ZZ-type" evidence="23">
    <location>
        <begin position="1381"/>
        <end position="1428"/>
    </location>
</feature>
<evidence type="ECO:0000259" key="21">
    <source>
        <dbReference type="PROSITE" id="PS50014"/>
    </source>
</evidence>
<dbReference type="GO" id="GO:0045944">
    <property type="term" value="P:positive regulation of transcription by RNA polymerase II"/>
    <property type="evidence" value="ECO:0007669"/>
    <property type="project" value="TreeGrafter"/>
</dbReference>
<dbReference type="OrthoDB" id="899at2759"/>
<dbReference type="InterPro" id="IPR035898">
    <property type="entry name" value="TAZ_dom_sf"/>
</dbReference>
<dbReference type="WBParaSite" id="SBAD_0000281301-mRNA-1">
    <property type="protein sequence ID" value="SBAD_0000281301-mRNA-1"/>
    <property type="gene ID" value="SBAD_0000281301"/>
</dbReference>
<evidence type="ECO:0000256" key="14">
    <source>
        <dbReference type="ARBA" id="ARBA00023242"/>
    </source>
</evidence>
<evidence type="ECO:0000259" key="24">
    <source>
        <dbReference type="PROSITE" id="PS50952"/>
    </source>
</evidence>
<feature type="compositionally biased region" description="Gly residues" evidence="20">
    <location>
        <begin position="427"/>
        <end position="436"/>
    </location>
</feature>
<evidence type="ECO:0000256" key="7">
    <source>
        <dbReference type="ARBA" id="ARBA00022771"/>
    </source>
</evidence>
<dbReference type="GO" id="GO:0140297">
    <property type="term" value="F:DNA-binding transcription factor binding"/>
    <property type="evidence" value="ECO:0007669"/>
    <property type="project" value="UniProtKB-ARBA"/>
</dbReference>
<feature type="region of interest" description="Disordered" evidence="20">
    <location>
        <begin position="408"/>
        <end position="444"/>
    </location>
</feature>
<dbReference type="InterPro" id="IPR056484">
    <property type="entry name" value="PHD_P300"/>
</dbReference>
<keyword evidence="11 17" id="KW-0103">Bromodomain</keyword>
<dbReference type="Pfam" id="PF00439">
    <property type="entry name" value="Bromodomain"/>
    <property type="match status" value="1"/>
</dbReference>
<dbReference type="PROSITE" id="PS50134">
    <property type="entry name" value="ZF_TAZ"/>
    <property type="match status" value="1"/>
</dbReference>
<dbReference type="PANTHER" id="PTHR13808">
    <property type="entry name" value="CBP/P300-RELATED"/>
    <property type="match status" value="1"/>
</dbReference>
<dbReference type="PROSITE" id="PS50135">
    <property type="entry name" value="ZF_ZZ_2"/>
    <property type="match status" value="1"/>
</dbReference>
<evidence type="ECO:0000256" key="12">
    <source>
        <dbReference type="ARBA" id="ARBA00023159"/>
    </source>
</evidence>
<dbReference type="GO" id="GO:0031490">
    <property type="term" value="F:chromatin DNA binding"/>
    <property type="evidence" value="ECO:0007669"/>
    <property type="project" value="TreeGrafter"/>
</dbReference>
<evidence type="ECO:0000256" key="3">
    <source>
        <dbReference type="ARBA" id="ARBA00022481"/>
    </source>
</evidence>
<dbReference type="InterPro" id="IPR003101">
    <property type="entry name" value="KIX_dom"/>
</dbReference>
<dbReference type="GO" id="GO:0003713">
    <property type="term" value="F:transcription coactivator activity"/>
    <property type="evidence" value="ECO:0007669"/>
    <property type="project" value="TreeGrafter"/>
</dbReference>
<dbReference type="InterPro" id="IPR013178">
    <property type="entry name" value="Histone_AcTrfase_Rtt109/CBP"/>
</dbReference>
<keyword evidence="10" id="KW-0805">Transcription regulation</keyword>
<feature type="region of interest" description="Disordered" evidence="20">
    <location>
        <begin position="1236"/>
        <end position="1278"/>
    </location>
</feature>
<evidence type="ECO:0000256" key="13">
    <source>
        <dbReference type="ARBA" id="ARBA00023163"/>
    </source>
</evidence>
<keyword evidence="13" id="KW-0804">Transcription</keyword>
<feature type="domain" description="TAZ-type" evidence="22">
    <location>
        <begin position="1441"/>
        <end position="1522"/>
    </location>
</feature>
<evidence type="ECO:0000256" key="4">
    <source>
        <dbReference type="ARBA" id="ARBA00022679"/>
    </source>
</evidence>
<evidence type="ECO:0000259" key="25">
    <source>
        <dbReference type="PROSITE" id="PS51727"/>
    </source>
</evidence>
<evidence type="ECO:0000256" key="18">
    <source>
        <dbReference type="PROSITE-ProRule" id="PRU00203"/>
    </source>
</evidence>
<dbReference type="InterPro" id="IPR018359">
    <property type="entry name" value="Bromodomain_CS"/>
</dbReference>
<dbReference type="InterPro" id="IPR001487">
    <property type="entry name" value="Bromodomain"/>
</dbReference>
<dbReference type="InterPro" id="IPR000197">
    <property type="entry name" value="Znf_TAZ"/>
</dbReference>
<keyword evidence="15" id="KW-0012">Acyltransferase</keyword>
<dbReference type="InterPro" id="IPR036427">
    <property type="entry name" value="Bromodomain-like_sf"/>
</dbReference>
<name>A0A183IGD9_9BILA</name>
<dbReference type="CDD" id="cd02337">
    <property type="entry name" value="ZZ_CBP"/>
    <property type="match status" value="1"/>
</dbReference>
<evidence type="ECO:0000256" key="6">
    <source>
        <dbReference type="ARBA" id="ARBA00022737"/>
    </source>
</evidence>
<keyword evidence="6" id="KW-0677">Repeat</keyword>
<keyword evidence="14" id="KW-0539">Nucleus</keyword>
<dbReference type="SUPFAM" id="SSF47040">
    <property type="entry name" value="Kix domain of CBP (creb binding protein)"/>
    <property type="match status" value="1"/>
</dbReference>
<organism evidence="28">
    <name type="scientific">Soboliphyme baturini</name>
    <dbReference type="NCBI Taxonomy" id="241478"/>
    <lineage>
        <taxon>Eukaryota</taxon>
        <taxon>Metazoa</taxon>
        <taxon>Ecdysozoa</taxon>
        <taxon>Nematoda</taxon>
        <taxon>Enoplea</taxon>
        <taxon>Dorylaimia</taxon>
        <taxon>Dioctophymatida</taxon>
        <taxon>Dioctophymatoidea</taxon>
        <taxon>Soboliphymatidae</taxon>
        <taxon>Soboliphyme</taxon>
    </lineage>
</organism>
<dbReference type="PRINTS" id="PR00503">
    <property type="entry name" value="BROMODOMAIN"/>
</dbReference>
<evidence type="ECO:0000256" key="17">
    <source>
        <dbReference type="PROSITE-ProRule" id="PRU00035"/>
    </source>
</evidence>
<dbReference type="Proteomes" id="UP000270296">
    <property type="component" value="Unassembled WGS sequence"/>
</dbReference>
<evidence type="ECO:0000313" key="27">
    <source>
        <dbReference type="Proteomes" id="UP000270296"/>
    </source>
</evidence>
<dbReference type="GO" id="GO:0008270">
    <property type="term" value="F:zinc ion binding"/>
    <property type="evidence" value="ECO:0007669"/>
    <property type="project" value="UniProtKB-KW"/>
</dbReference>
<keyword evidence="8 18" id="KW-0862">Zinc</keyword>
<dbReference type="Pfam" id="PF08214">
    <property type="entry name" value="HAT_KAT11"/>
    <property type="match status" value="1"/>
</dbReference>
<dbReference type="InterPro" id="IPR043145">
    <property type="entry name" value="Znf_ZZ_sf"/>
</dbReference>
<evidence type="ECO:0000256" key="9">
    <source>
        <dbReference type="ARBA" id="ARBA00022853"/>
    </source>
</evidence>
<dbReference type="SUPFAM" id="SSF47370">
    <property type="entry name" value="Bromodomain"/>
    <property type="match status" value="1"/>
</dbReference>
<evidence type="ECO:0000256" key="5">
    <source>
        <dbReference type="ARBA" id="ARBA00022723"/>
    </source>
</evidence>
<evidence type="ECO:0000256" key="15">
    <source>
        <dbReference type="ARBA" id="ARBA00023315"/>
    </source>
</evidence>
<evidence type="ECO:0000256" key="10">
    <source>
        <dbReference type="ARBA" id="ARBA00023015"/>
    </source>
</evidence>
<dbReference type="InterPro" id="IPR031162">
    <property type="entry name" value="CBP_P300_HAT"/>
</dbReference>
<dbReference type="Pfam" id="PF02135">
    <property type="entry name" value="zf-TAZ"/>
    <property type="match status" value="1"/>
</dbReference>
<keyword evidence="5 18" id="KW-0479">Metal-binding</keyword>
<evidence type="ECO:0000256" key="11">
    <source>
        <dbReference type="ARBA" id="ARBA00023117"/>
    </source>
</evidence>
<proteinExistence type="predicted"/>
<feature type="domain" description="Bromo" evidence="21">
    <location>
        <begin position="765"/>
        <end position="837"/>
    </location>
</feature>
<feature type="region of interest" description="Disordered" evidence="20">
    <location>
        <begin position="1"/>
        <end position="24"/>
    </location>
</feature>
<dbReference type="GO" id="GO:0000123">
    <property type="term" value="C:histone acetyltransferase complex"/>
    <property type="evidence" value="ECO:0007669"/>
    <property type="project" value="TreeGrafter"/>
</dbReference>
<dbReference type="Pfam" id="PF00569">
    <property type="entry name" value="ZZ"/>
    <property type="match status" value="1"/>
</dbReference>
<evidence type="ECO:0000313" key="28">
    <source>
        <dbReference type="WBParaSite" id="SBAD_0000281301-mRNA-1"/>
    </source>
</evidence>
<dbReference type="SMART" id="SM00297">
    <property type="entry name" value="BROMO"/>
    <property type="match status" value="1"/>
</dbReference>
<dbReference type="Gene3D" id="2.10.110.40">
    <property type="match status" value="1"/>
</dbReference>
<keyword evidence="9" id="KW-0156">Chromatin regulator</keyword>
<dbReference type="CDD" id="cd05495">
    <property type="entry name" value="Bromo_cbp_like"/>
    <property type="match status" value="1"/>
</dbReference>
<feature type="compositionally biased region" description="Acidic residues" evidence="20">
    <location>
        <begin position="1247"/>
        <end position="1257"/>
    </location>
</feature>
<feature type="compositionally biased region" description="Basic residues" evidence="20">
    <location>
        <begin position="1262"/>
        <end position="1278"/>
    </location>
</feature>
<gene>
    <name evidence="26" type="ORF">SBAD_LOCUS2683</name>
</gene>
<dbReference type="InterPro" id="IPR013083">
    <property type="entry name" value="Znf_RING/FYVE/PHD"/>
</dbReference>
<dbReference type="CDD" id="cd15802">
    <property type="entry name" value="RING_CBP-p300"/>
    <property type="match status" value="1"/>
</dbReference>
<dbReference type="PROSITE" id="PS50952">
    <property type="entry name" value="KIX"/>
    <property type="match status" value="1"/>
</dbReference>
<dbReference type="PROSITE" id="PS50014">
    <property type="entry name" value="BROMODOMAIN_2"/>
    <property type="match status" value="1"/>
</dbReference>
<evidence type="ECO:0000256" key="2">
    <source>
        <dbReference type="ARBA" id="ARBA00013184"/>
    </source>
</evidence>